<dbReference type="SUPFAM" id="SSF140984">
    <property type="entry name" value="PTPA-like"/>
    <property type="match status" value="1"/>
</dbReference>
<reference key="1">
    <citation type="submission" date="2007-01" db="EMBL/GenBank/DDBJ databases">
        <title>The Genome Sequence of Puccinia graminis f. sp. tritici Strain CRL 75-36-700-3.</title>
        <authorList>
            <consortium name="The Broad Institute Genome Sequencing Platform"/>
            <person name="Birren B."/>
            <person name="Lander E."/>
            <person name="Galagan J."/>
            <person name="Nusbaum C."/>
            <person name="Devon K."/>
            <person name="Cuomo C."/>
            <person name="Jaffe D."/>
            <person name="Butler J."/>
            <person name="Alvarez P."/>
            <person name="Gnerre S."/>
            <person name="Grabherr M."/>
            <person name="Mauceli E."/>
            <person name="Brockman W."/>
            <person name="Young S."/>
            <person name="LaButti K."/>
            <person name="Sykes S."/>
            <person name="DeCaprio D."/>
            <person name="Crawford M."/>
            <person name="Koehrsen M."/>
            <person name="Engels R."/>
            <person name="Montgomery P."/>
            <person name="Pearson M."/>
            <person name="Howarth C."/>
            <person name="Larson L."/>
            <person name="White J."/>
            <person name="Zeng Q."/>
            <person name="Kodira C."/>
            <person name="Yandava C."/>
            <person name="Alvarado L."/>
            <person name="O'Leary S."/>
            <person name="Szabo L."/>
            <person name="Dean R."/>
            <person name="Schein J."/>
        </authorList>
    </citation>
    <scope>NUCLEOTIDE SEQUENCE</scope>
    <source>
        <strain>CRL 75-36-700-3</strain>
    </source>
</reference>
<feature type="region of interest" description="Disordered" evidence="8">
    <location>
        <begin position="182"/>
        <end position="207"/>
    </location>
</feature>
<evidence type="ECO:0000256" key="4">
    <source>
        <dbReference type="ARBA" id="ARBA00013194"/>
    </source>
</evidence>
<dbReference type="InterPro" id="IPR004327">
    <property type="entry name" value="Phstyr_phstse_ac"/>
</dbReference>
<dbReference type="GO" id="GO:0005737">
    <property type="term" value="C:cytoplasm"/>
    <property type="evidence" value="ECO:0000318"/>
    <property type="project" value="GO_Central"/>
</dbReference>
<evidence type="ECO:0000313" key="10">
    <source>
        <dbReference type="Proteomes" id="UP000008783"/>
    </source>
</evidence>
<keyword evidence="7" id="KW-0413">Isomerase</keyword>
<dbReference type="Gene3D" id="1.20.120.1150">
    <property type="match status" value="1"/>
</dbReference>
<evidence type="ECO:0000256" key="5">
    <source>
        <dbReference type="ARBA" id="ARBA00022490"/>
    </source>
</evidence>
<dbReference type="GO" id="GO:0008160">
    <property type="term" value="F:protein tyrosine phosphatase activator activity"/>
    <property type="evidence" value="ECO:0000318"/>
    <property type="project" value="GO_Central"/>
</dbReference>
<dbReference type="GO" id="GO:0007052">
    <property type="term" value="P:mitotic spindle organization"/>
    <property type="evidence" value="ECO:0000318"/>
    <property type="project" value="GO_Central"/>
</dbReference>
<protein>
    <recommendedName>
        <fullName evidence="4">peptidylprolyl isomerase</fullName>
        <ecNumber evidence="4">5.2.1.8</ecNumber>
    </recommendedName>
</protein>
<dbReference type="HOGENOM" id="CLU_1090451_0_0_1"/>
<comment type="subcellular location">
    <subcellularLocation>
        <location evidence="2">Cytoplasm</location>
    </subcellularLocation>
</comment>
<dbReference type="GO" id="GO:0003755">
    <property type="term" value="F:peptidyl-prolyl cis-trans isomerase activity"/>
    <property type="evidence" value="ECO:0000318"/>
    <property type="project" value="GO_Central"/>
</dbReference>
<reference evidence="10" key="2">
    <citation type="journal article" date="2011" name="Proc. Natl. Acad. Sci. U.S.A.">
        <title>Obligate biotrophy features unraveled by the genomic analysis of rust fungi.</title>
        <authorList>
            <person name="Duplessis S."/>
            <person name="Cuomo C.A."/>
            <person name="Lin Y.-C."/>
            <person name="Aerts A."/>
            <person name="Tisserant E."/>
            <person name="Veneault-Fourrey C."/>
            <person name="Joly D.L."/>
            <person name="Hacquard S."/>
            <person name="Amselem J."/>
            <person name="Cantarel B.L."/>
            <person name="Chiu R."/>
            <person name="Coutinho P.M."/>
            <person name="Feau N."/>
            <person name="Field M."/>
            <person name="Frey P."/>
            <person name="Gelhaye E."/>
            <person name="Goldberg J."/>
            <person name="Grabherr M.G."/>
            <person name="Kodira C.D."/>
            <person name="Kohler A."/>
            <person name="Kuees U."/>
            <person name="Lindquist E.A."/>
            <person name="Lucas S.M."/>
            <person name="Mago R."/>
            <person name="Mauceli E."/>
            <person name="Morin E."/>
            <person name="Murat C."/>
            <person name="Pangilinan J.L."/>
            <person name="Park R."/>
            <person name="Pearson M."/>
            <person name="Quesneville H."/>
            <person name="Rouhier N."/>
            <person name="Sakthikumar S."/>
            <person name="Salamov A.A."/>
            <person name="Schmutz J."/>
            <person name="Selles B."/>
            <person name="Shapiro H."/>
            <person name="Tanguay P."/>
            <person name="Tuskan G.A."/>
            <person name="Henrissat B."/>
            <person name="Van de Peer Y."/>
            <person name="Rouze P."/>
            <person name="Ellis J.G."/>
            <person name="Dodds P.N."/>
            <person name="Schein J.E."/>
            <person name="Zhong S."/>
            <person name="Hamelin R.C."/>
            <person name="Grigoriev I.V."/>
            <person name="Szabo L.J."/>
            <person name="Martin F."/>
        </authorList>
    </citation>
    <scope>NUCLEOTIDE SEQUENCE [LARGE SCALE GENOMIC DNA]</scope>
    <source>
        <strain evidence="10">CRL 75-36-700-3 / race SCCL</strain>
    </source>
</reference>
<evidence type="ECO:0000256" key="3">
    <source>
        <dbReference type="ARBA" id="ARBA00011019"/>
    </source>
</evidence>
<dbReference type="EMBL" id="DS178314">
    <property type="protein sequence ID" value="EFP88418.1"/>
    <property type="molecule type" value="Genomic_DNA"/>
</dbReference>
<dbReference type="GO" id="GO:0000159">
    <property type="term" value="C:protein phosphatase type 2A complex"/>
    <property type="evidence" value="ECO:0000318"/>
    <property type="project" value="GO_Central"/>
</dbReference>
<dbReference type="GO" id="GO:0005634">
    <property type="term" value="C:nucleus"/>
    <property type="evidence" value="ECO:0000318"/>
    <property type="project" value="GO_Central"/>
</dbReference>
<dbReference type="GeneID" id="10540722"/>
<dbReference type="AlphaFoldDB" id="E3KVU3"/>
<dbReference type="PANTHER" id="PTHR10012">
    <property type="entry name" value="SERINE/THREONINE-PROTEIN PHOSPHATASE 2A REGULATORY SUBUNIT B"/>
    <property type="match status" value="1"/>
</dbReference>
<evidence type="ECO:0000256" key="1">
    <source>
        <dbReference type="ARBA" id="ARBA00000971"/>
    </source>
</evidence>
<dbReference type="KEGG" id="pgr:PGTG_13996"/>
<dbReference type="OrthoDB" id="16120at2759"/>
<dbReference type="VEuPathDB" id="FungiDB:PGTG_13996"/>
<dbReference type="STRING" id="418459.E3KVU3"/>
<evidence type="ECO:0000256" key="2">
    <source>
        <dbReference type="ARBA" id="ARBA00004496"/>
    </source>
</evidence>
<keyword evidence="10" id="KW-1185">Reference proteome</keyword>
<proteinExistence type="inferred from homology"/>
<comment type="catalytic activity">
    <reaction evidence="1">
        <text>[protein]-peptidylproline (omega=180) = [protein]-peptidylproline (omega=0)</text>
        <dbReference type="Rhea" id="RHEA:16237"/>
        <dbReference type="Rhea" id="RHEA-COMP:10747"/>
        <dbReference type="Rhea" id="RHEA-COMP:10748"/>
        <dbReference type="ChEBI" id="CHEBI:83833"/>
        <dbReference type="ChEBI" id="CHEBI:83834"/>
        <dbReference type="EC" id="5.2.1.8"/>
    </reaction>
</comment>
<dbReference type="InParanoid" id="E3KVU3"/>
<dbReference type="PANTHER" id="PTHR10012:SF0">
    <property type="entry name" value="SERINE_THREONINE-PROTEIN PHOSPHATASE 2A ACTIVATOR"/>
    <property type="match status" value="1"/>
</dbReference>
<accession>E3KVU3</accession>
<organism evidence="9 10">
    <name type="scientific">Puccinia graminis f. sp. tritici (strain CRL 75-36-700-3 / race SCCL)</name>
    <name type="common">Black stem rust fungus</name>
    <dbReference type="NCBI Taxonomy" id="418459"/>
    <lineage>
        <taxon>Eukaryota</taxon>
        <taxon>Fungi</taxon>
        <taxon>Dikarya</taxon>
        <taxon>Basidiomycota</taxon>
        <taxon>Pucciniomycotina</taxon>
        <taxon>Pucciniomycetes</taxon>
        <taxon>Pucciniales</taxon>
        <taxon>Pucciniaceae</taxon>
        <taxon>Puccinia</taxon>
    </lineage>
</organism>
<comment type="similarity">
    <text evidence="3">Belongs to the PTPA-type PPIase family.</text>
</comment>
<evidence type="ECO:0000256" key="6">
    <source>
        <dbReference type="ARBA" id="ARBA00023110"/>
    </source>
</evidence>
<evidence type="ECO:0000256" key="8">
    <source>
        <dbReference type="SAM" id="MobiDB-lite"/>
    </source>
</evidence>
<evidence type="ECO:0000313" key="9">
    <source>
        <dbReference type="EMBL" id="EFP88418.1"/>
    </source>
</evidence>
<name>E3KVU3_PUCGT</name>
<dbReference type="InterPro" id="IPR043170">
    <property type="entry name" value="PTPA_C_lid"/>
</dbReference>
<dbReference type="EC" id="5.2.1.8" evidence="4"/>
<dbReference type="RefSeq" id="XP_003332837.1">
    <property type="nucleotide sequence ID" value="XM_003332789.1"/>
</dbReference>
<gene>
    <name evidence="9" type="ORF">PGTG_13996</name>
</gene>
<sequence length="255" mass="28815">MDLQQWLGVAIFVRLDCRRRGTLRQARWMTLPIGNPEASADVPDVNNMAQCLQSINGRYPGTARFFAQKPAPGTAPGTAWRVRGGCGQYLPSGARYLAAGTEERSLIYGLDDFFHVVYTNFLNTQREADVEGQQDRAKRRRAGRVVFRFPDFLRREGFTQSLFSEDVQETLSLNTCPILKDSPPKTSMTRTTMRMGKQRHKERSKQQGLLENSPILLSLAINFKGWPKVYAGLIKMMKGKIFAQFLAMQYISPAG</sequence>
<evidence type="ECO:0000256" key="7">
    <source>
        <dbReference type="ARBA" id="ARBA00023235"/>
    </source>
</evidence>
<keyword evidence="6" id="KW-0697">Rotamase</keyword>
<dbReference type="Proteomes" id="UP000008783">
    <property type="component" value="Unassembled WGS sequence"/>
</dbReference>
<dbReference type="InterPro" id="IPR037218">
    <property type="entry name" value="PTPA_sf"/>
</dbReference>
<keyword evidence="5" id="KW-0963">Cytoplasm</keyword>